<name>A0A3D4SWK7_9CORY</name>
<gene>
    <name evidence="4" type="ORF">DIW82_02425</name>
</gene>
<dbReference type="STRING" id="863239.GCA_000213935_00102"/>
<evidence type="ECO:0000256" key="1">
    <source>
        <dbReference type="SAM" id="MobiDB-lite"/>
    </source>
</evidence>
<dbReference type="RefSeq" id="WP_334143646.1">
    <property type="nucleotide sequence ID" value="NZ_DAITTW010000029.1"/>
</dbReference>
<dbReference type="PANTHER" id="PTHR37946:SF1">
    <property type="entry name" value="SLL1969 PROTEIN"/>
    <property type="match status" value="1"/>
</dbReference>
<dbReference type="SUPFAM" id="SSF53474">
    <property type="entry name" value="alpha/beta-Hydrolases"/>
    <property type="match status" value="1"/>
</dbReference>
<feature type="domain" description="AB hydrolase-1" evidence="3">
    <location>
        <begin position="88"/>
        <end position="206"/>
    </location>
</feature>
<comment type="caution">
    <text evidence="4">The sequence shown here is derived from an EMBL/GenBank/DDBJ whole genome shotgun (WGS) entry which is preliminary data.</text>
</comment>
<dbReference type="PANTHER" id="PTHR37946">
    <property type="entry name" value="SLL1969 PROTEIN"/>
    <property type="match status" value="1"/>
</dbReference>
<keyword evidence="2" id="KW-0732">Signal</keyword>
<feature type="compositionally biased region" description="Low complexity" evidence="1">
    <location>
        <begin position="56"/>
        <end position="74"/>
    </location>
</feature>
<protein>
    <submittedName>
        <fullName evidence="4">Triacylglycerol lipase</fullName>
    </submittedName>
</protein>
<evidence type="ECO:0000313" key="4">
    <source>
        <dbReference type="EMBL" id="HCT13668.1"/>
    </source>
</evidence>
<evidence type="ECO:0000313" key="5">
    <source>
        <dbReference type="Proteomes" id="UP000261739"/>
    </source>
</evidence>
<accession>A0A3D4SWK7</accession>
<feature type="signal peptide" evidence="2">
    <location>
        <begin position="1"/>
        <end position="28"/>
    </location>
</feature>
<dbReference type="AlphaFoldDB" id="A0A3D4SWK7"/>
<feature type="region of interest" description="Disordered" evidence="1">
    <location>
        <begin position="43"/>
        <end position="82"/>
    </location>
</feature>
<dbReference type="Gene3D" id="3.40.50.1820">
    <property type="entry name" value="alpha/beta hydrolase"/>
    <property type="match status" value="1"/>
</dbReference>
<dbReference type="EMBL" id="DQID01000068">
    <property type="protein sequence ID" value="HCT13668.1"/>
    <property type="molecule type" value="Genomic_DNA"/>
</dbReference>
<evidence type="ECO:0000256" key="2">
    <source>
        <dbReference type="SAM" id="SignalP"/>
    </source>
</evidence>
<evidence type="ECO:0000259" key="3">
    <source>
        <dbReference type="Pfam" id="PF00561"/>
    </source>
</evidence>
<proteinExistence type="predicted"/>
<sequence>MFMRKTNVLLTASALALGAALAAPQAVAAPDAPLAAVGVPGPDYPAVPAPQDSTVPGDPATDAAADPRATPPGANDWDCRPTAEHPRPVVLVHGTWGNAYDIWKDMAPELAADGYCVFALNYGEADLATKGGYRSTDPGTYATKDIAASSVELDDYVDAVLGATGADTVDLVGHSQGGLLIRHWLKYHAGAEKAQNVVTLGATNHGTTMNGLGTLDRQIGGYGVDLDPTLDYIVGEAGVQQIYGSPLLEDLNADGDTVPGIDYTVIGTRYDTSSTPYEATFLTAGPGATVDNITLQDGCEIDRSPHGMTASPRVIDLVRNALTPGSVPEPRCVAVGEE</sequence>
<dbReference type="InterPro" id="IPR000073">
    <property type="entry name" value="AB_hydrolase_1"/>
</dbReference>
<dbReference type="GO" id="GO:0003824">
    <property type="term" value="F:catalytic activity"/>
    <property type="evidence" value="ECO:0007669"/>
    <property type="project" value="UniProtKB-ARBA"/>
</dbReference>
<dbReference type="Proteomes" id="UP000261739">
    <property type="component" value="Unassembled WGS sequence"/>
</dbReference>
<organism evidence="4 5">
    <name type="scientific">Corynebacterium nuruki</name>
    <dbReference type="NCBI Taxonomy" id="1032851"/>
    <lineage>
        <taxon>Bacteria</taxon>
        <taxon>Bacillati</taxon>
        <taxon>Actinomycetota</taxon>
        <taxon>Actinomycetes</taxon>
        <taxon>Mycobacteriales</taxon>
        <taxon>Corynebacteriaceae</taxon>
        <taxon>Corynebacterium</taxon>
    </lineage>
</organism>
<dbReference type="InterPro" id="IPR029058">
    <property type="entry name" value="AB_hydrolase_fold"/>
</dbReference>
<dbReference type="Pfam" id="PF00561">
    <property type="entry name" value="Abhydrolase_1"/>
    <property type="match status" value="1"/>
</dbReference>
<reference evidence="4 5" key="1">
    <citation type="journal article" date="2018" name="Nat. Biotechnol.">
        <title>A standardized bacterial taxonomy based on genome phylogeny substantially revises the tree of life.</title>
        <authorList>
            <person name="Parks D.H."/>
            <person name="Chuvochina M."/>
            <person name="Waite D.W."/>
            <person name="Rinke C."/>
            <person name="Skarshewski A."/>
            <person name="Chaumeil P.A."/>
            <person name="Hugenholtz P."/>
        </authorList>
    </citation>
    <scope>NUCLEOTIDE SEQUENCE [LARGE SCALE GENOMIC DNA]</scope>
    <source>
        <strain evidence="4">UBA11247</strain>
    </source>
</reference>
<feature type="chain" id="PRO_5017677844" evidence="2">
    <location>
        <begin position="29"/>
        <end position="338"/>
    </location>
</feature>